<feature type="region of interest" description="Disordered" evidence="1">
    <location>
        <begin position="1"/>
        <end position="29"/>
    </location>
</feature>
<name>A0AA35Z4R6_LACSI</name>
<keyword evidence="3" id="KW-1185">Reference proteome</keyword>
<dbReference type="Proteomes" id="UP001177003">
    <property type="component" value="Chromosome 5"/>
</dbReference>
<evidence type="ECO:0000313" key="3">
    <source>
        <dbReference type="Proteomes" id="UP001177003"/>
    </source>
</evidence>
<feature type="compositionally biased region" description="Basic and acidic residues" evidence="1">
    <location>
        <begin position="1"/>
        <end position="13"/>
    </location>
</feature>
<protein>
    <submittedName>
        <fullName evidence="2">Uncharacterized protein</fullName>
    </submittedName>
</protein>
<dbReference type="EMBL" id="OX465081">
    <property type="protein sequence ID" value="CAI9285649.1"/>
    <property type="molecule type" value="Genomic_DNA"/>
</dbReference>
<gene>
    <name evidence="2" type="ORF">LSALG_LOCUS25107</name>
</gene>
<dbReference type="AlphaFoldDB" id="A0AA35Z4R6"/>
<proteinExistence type="predicted"/>
<evidence type="ECO:0000256" key="1">
    <source>
        <dbReference type="SAM" id="MobiDB-lite"/>
    </source>
</evidence>
<organism evidence="2 3">
    <name type="scientific">Lactuca saligna</name>
    <name type="common">Willowleaf lettuce</name>
    <dbReference type="NCBI Taxonomy" id="75948"/>
    <lineage>
        <taxon>Eukaryota</taxon>
        <taxon>Viridiplantae</taxon>
        <taxon>Streptophyta</taxon>
        <taxon>Embryophyta</taxon>
        <taxon>Tracheophyta</taxon>
        <taxon>Spermatophyta</taxon>
        <taxon>Magnoliopsida</taxon>
        <taxon>eudicotyledons</taxon>
        <taxon>Gunneridae</taxon>
        <taxon>Pentapetalae</taxon>
        <taxon>asterids</taxon>
        <taxon>campanulids</taxon>
        <taxon>Asterales</taxon>
        <taxon>Asteraceae</taxon>
        <taxon>Cichorioideae</taxon>
        <taxon>Cichorieae</taxon>
        <taxon>Lactucinae</taxon>
        <taxon>Lactuca</taxon>
    </lineage>
</organism>
<sequence length="211" mass="23365">MKDDEMNNKDSCEYRGGQSTNFRKDAKDHREGYFRKEHGKNSIRNSSFISVAIEFETSIADFVVVGVITDPRPNDVSSVASDSIIVAAKSINGIVSVGFYGGFCRVFGIIDLEDNLSHPPSFSNFNGNDGFSEKSYNNYSFFSEIQNTLEMGKAMGYNLDGCFDRVKEIVEGNGDKVVLKSIVFLLTSKERVVKTSGGGLELFVIIIKLTF</sequence>
<reference evidence="2" key="1">
    <citation type="submission" date="2023-04" db="EMBL/GenBank/DDBJ databases">
        <authorList>
            <person name="Vijverberg K."/>
            <person name="Xiong W."/>
            <person name="Schranz E."/>
        </authorList>
    </citation>
    <scope>NUCLEOTIDE SEQUENCE</scope>
</reference>
<accession>A0AA35Z4R6</accession>
<evidence type="ECO:0000313" key="2">
    <source>
        <dbReference type="EMBL" id="CAI9285649.1"/>
    </source>
</evidence>